<keyword evidence="2" id="KW-1185">Reference proteome</keyword>
<protein>
    <submittedName>
        <fullName evidence="1">Uncharacterized protein</fullName>
    </submittedName>
</protein>
<dbReference type="Proteomes" id="UP001152759">
    <property type="component" value="Chromosome 1"/>
</dbReference>
<dbReference type="EMBL" id="OU963862">
    <property type="protein sequence ID" value="CAH0380472.1"/>
    <property type="molecule type" value="Genomic_DNA"/>
</dbReference>
<evidence type="ECO:0000313" key="2">
    <source>
        <dbReference type="Proteomes" id="UP001152759"/>
    </source>
</evidence>
<gene>
    <name evidence="1" type="ORF">BEMITA_LOCUS239</name>
</gene>
<reference evidence="1" key="1">
    <citation type="submission" date="2021-12" db="EMBL/GenBank/DDBJ databases">
        <authorList>
            <person name="King R."/>
        </authorList>
    </citation>
    <scope>NUCLEOTIDE SEQUENCE</scope>
</reference>
<dbReference type="AlphaFoldDB" id="A0A9P0EXY0"/>
<name>A0A9P0EXY0_BEMTA</name>
<proteinExistence type="predicted"/>
<accession>A0A9P0EXY0</accession>
<evidence type="ECO:0000313" key="1">
    <source>
        <dbReference type="EMBL" id="CAH0380472.1"/>
    </source>
</evidence>
<sequence>MGDNRQGEEEEGAISEPEIMIFLDENLDYAPGSSTPSTPVLDQKSEIESEFDESLDHGVRRKLAKGCSIVRFVGSLLGQ</sequence>
<organism evidence="1 2">
    <name type="scientific">Bemisia tabaci</name>
    <name type="common">Sweetpotato whitefly</name>
    <name type="synonym">Aleurodes tabaci</name>
    <dbReference type="NCBI Taxonomy" id="7038"/>
    <lineage>
        <taxon>Eukaryota</taxon>
        <taxon>Metazoa</taxon>
        <taxon>Ecdysozoa</taxon>
        <taxon>Arthropoda</taxon>
        <taxon>Hexapoda</taxon>
        <taxon>Insecta</taxon>
        <taxon>Pterygota</taxon>
        <taxon>Neoptera</taxon>
        <taxon>Paraneoptera</taxon>
        <taxon>Hemiptera</taxon>
        <taxon>Sternorrhyncha</taxon>
        <taxon>Aleyrodoidea</taxon>
        <taxon>Aleyrodidae</taxon>
        <taxon>Aleyrodinae</taxon>
        <taxon>Bemisia</taxon>
    </lineage>
</organism>